<dbReference type="EMBL" id="QJQB01000349">
    <property type="protein sequence ID" value="PYA65586.1"/>
    <property type="molecule type" value="Genomic_DNA"/>
</dbReference>
<gene>
    <name evidence="2" type="ORF">DMW51_14810</name>
</gene>
<dbReference type="Pfam" id="PF01225">
    <property type="entry name" value="Mur_ligase"/>
    <property type="match status" value="1"/>
</dbReference>
<name>A0ABX5NCA0_SERMA</name>
<dbReference type="InterPro" id="IPR050061">
    <property type="entry name" value="MurCDEF_pg_biosynth"/>
</dbReference>
<feature type="domain" description="Mur ligase N-terminal catalytic" evidence="1">
    <location>
        <begin position="2"/>
        <end position="100"/>
    </location>
</feature>
<dbReference type="GO" id="GO:0016874">
    <property type="term" value="F:ligase activity"/>
    <property type="evidence" value="ECO:0007669"/>
    <property type="project" value="UniProtKB-KW"/>
</dbReference>
<accession>A0ABX5NCA0</accession>
<sequence>MRIHILGICGTFMGGLAMLARSLGHDVTGSDANVYPPMSTLLENQGIDLIQGYDPAQLDPAPDLVIIGNAMTRGNPCVEAVLERGIPYVSGPQWLHDAVLRDRWVLAGCG</sequence>
<reference evidence="2" key="1">
    <citation type="submission" date="2018-06" db="EMBL/GenBank/DDBJ databases">
        <title>Serratia marcescens genome sequencing and assembly.</title>
        <authorList>
            <person name="Martins R.C.R."/>
            <person name="Perdigao-Neto L.V."/>
            <person name="Costa S.F."/>
            <person name="Levin A.S.S."/>
        </authorList>
    </citation>
    <scope>NUCLEOTIDE SEQUENCE</scope>
    <source>
        <strain evidence="2">1283</strain>
    </source>
</reference>
<keyword evidence="3" id="KW-1185">Reference proteome</keyword>
<dbReference type="InterPro" id="IPR000713">
    <property type="entry name" value="Mur_ligase_N"/>
</dbReference>
<evidence type="ECO:0000313" key="3">
    <source>
        <dbReference type="Proteomes" id="UP000247823"/>
    </source>
</evidence>
<evidence type="ECO:0000259" key="1">
    <source>
        <dbReference type="Pfam" id="PF01225"/>
    </source>
</evidence>
<keyword evidence="2" id="KW-0436">Ligase</keyword>
<dbReference type="PANTHER" id="PTHR43445">
    <property type="entry name" value="UDP-N-ACETYLMURAMATE--L-ALANINE LIGASE-RELATED"/>
    <property type="match status" value="1"/>
</dbReference>
<dbReference type="Gene3D" id="3.40.50.720">
    <property type="entry name" value="NAD(P)-binding Rossmann-like Domain"/>
    <property type="match status" value="1"/>
</dbReference>
<evidence type="ECO:0000313" key="2">
    <source>
        <dbReference type="EMBL" id="PYA65586.1"/>
    </source>
</evidence>
<dbReference type="RefSeq" id="WP_258371838.1">
    <property type="nucleotide sequence ID" value="NZ_QJQB01000349.1"/>
</dbReference>
<dbReference type="SUPFAM" id="SSF51984">
    <property type="entry name" value="MurCD N-terminal domain"/>
    <property type="match status" value="1"/>
</dbReference>
<dbReference type="Proteomes" id="UP000247823">
    <property type="component" value="Unassembled WGS sequence"/>
</dbReference>
<comment type="caution">
    <text evidence="2">The sequence shown here is derived from an EMBL/GenBank/DDBJ whole genome shotgun (WGS) entry which is preliminary data.</text>
</comment>
<dbReference type="PANTHER" id="PTHR43445:SF5">
    <property type="entry name" value="UDP-N-ACETYLMURAMATE--L-ALANYL-GAMMA-D-GLUTAMYL-MESO-2,6-DIAMINOHEPTANDIOATE LIGASE"/>
    <property type="match status" value="1"/>
</dbReference>
<protein>
    <submittedName>
        <fullName evidence="2">UDP-N-acetylmuramate:L-alanyl-gamma-D-glutamyl-meso-diaminopimelate ligase</fullName>
    </submittedName>
</protein>
<feature type="non-terminal residue" evidence="2">
    <location>
        <position position="110"/>
    </location>
</feature>
<organism evidence="2 3">
    <name type="scientific">Serratia marcescens</name>
    <dbReference type="NCBI Taxonomy" id="615"/>
    <lineage>
        <taxon>Bacteria</taxon>
        <taxon>Pseudomonadati</taxon>
        <taxon>Pseudomonadota</taxon>
        <taxon>Gammaproteobacteria</taxon>
        <taxon>Enterobacterales</taxon>
        <taxon>Yersiniaceae</taxon>
        <taxon>Serratia</taxon>
    </lineage>
</organism>
<proteinExistence type="predicted"/>
<reference evidence="2" key="2">
    <citation type="submission" date="2018-06" db="EMBL/GenBank/DDBJ databases">
        <authorList>
            <person name="Martins R.C."/>
            <person name="Perdigao-Neto L.V."/>
            <person name="Costa S.F."/>
            <person name="Levin A.S.S."/>
        </authorList>
    </citation>
    <scope>NUCLEOTIDE SEQUENCE</scope>
    <source>
        <strain evidence="2">1283</strain>
    </source>
</reference>